<dbReference type="Gene3D" id="3.40.50.12780">
    <property type="entry name" value="N-terminal domain of ligase-like"/>
    <property type="match status" value="1"/>
</dbReference>
<dbReference type="FunCoup" id="A0A316V7L2">
    <property type="interactions" value="285"/>
</dbReference>
<dbReference type="GO" id="GO:0019748">
    <property type="term" value="P:secondary metabolic process"/>
    <property type="evidence" value="ECO:0007669"/>
    <property type="project" value="TreeGrafter"/>
</dbReference>
<evidence type="ECO:0000256" key="3">
    <source>
        <dbReference type="SAM" id="MobiDB-lite"/>
    </source>
</evidence>
<dbReference type="Pfam" id="PF13193">
    <property type="entry name" value="AMP-binding_C"/>
    <property type="match status" value="1"/>
</dbReference>
<evidence type="ECO:0000313" key="7">
    <source>
        <dbReference type="Proteomes" id="UP000245771"/>
    </source>
</evidence>
<protein>
    <submittedName>
        <fullName evidence="6">Acetyl-CoA synthetase-like protein</fullName>
    </submittedName>
</protein>
<feature type="domain" description="AMP-dependent synthetase/ligase" evidence="4">
    <location>
        <begin position="14"/>
        <end position="389"/>
    </location>
</feature>
<dbReference type="SUPFAM" id="SSF56801">
    <property type="entry name" value="Acetyl-CoA synthetase-like"/>
    <property type="match status" value="1"/>
</dbReference>
<evidence type="ECO:0000256" key="2">
    <source>
        <dbReference type="ARBA" id="ARBA00022598"/>
    </source>
</evidence>
<dbReference type="STRING" id="1280837.A0A316V7L2"/>
<evidence type="ECO:0000259" key="4">
    <source>
        <dbReference type="Pfam" id="PF00501"/>
    </source>
</evidence>
<reference evidence="6 7" key="1">
    <citation type="journal article" date="2018" name="Mol. Biol. Evol.">
        <title>Broad Genomic Sampling Reveals a Smut Pathogenic Ancestry of the Fungal Clade Ustilaginomycotina.</title>
        <authorList>
            <person name="Kijpornyongpan T."/>
            <person name="Mondo S.J."/>
            <person name="Barry K."/>
            <person name="Sandor L."/>
            <person name="Lee J."/>
            <person name="Lipzen A."/>
            <person name="Pangilinan J."/>
            <person name="LaButti K."/>
            <person name="Hainaut M."/>
            <person name="Henrissat B."/>
            <person name="Grigoriev I.V."/>
            <person name="Spatafora J.W."/>
            <person name="Aime M.C."/>
        </authorList>
    </citation>
    <scope>NUCLEOTIDE SEQUENCE [LARGE SCALE GENOMIC DNA]</scope>
    <source>
        <strain evidence="6 7">MCA 3882</strain>
    </source>
</reference>
<evidence type="ECO:0000256" key="1">
    <source>
        <dbReference type="ARBA" id="ARBA00006432"/>
    </source>
</evidence>
<dbReference type="PROSITE" id="PS00455">
    <property type="entry name" value="AMP_BINDING"/>
    <property type="match status" value="1"/>
</dbReference>
<dbReference type="InterPro" id="IPR045851">
    <property type="entry name" value="AMP-bd_C_sf"/>
</dbReference>
<evidence type="ECO:0000259" key="5">
    <source>
        <dbReference type="Pfam" id="PF13193"/>
    </source>
</evidence>
<name>A0A316V7L2_9BASI</name>
<feature type="region of interest" description="Disordered" evidence="3">
    <location>
        <begin position="483"/>
        <end position="504"/>
    </location>
</feature>
<dbReference type="InterPro" id="IPR020845">
    <property type="entry name" value="AMP-binding_CS"/>
</dbReference>
<feature type="domain" description="AMP-binding enzyme C-terminal" evidence="5">
    <location>
        <begin position="441"/>
        <end position="540"/>
    </location>
</feature>
<dbReference type="RefSeq" id="XP_025353889.1">
    <property type="nucleotide sequence ID" value="XM_025496602.1"/>
</dbReference>
<dbReference type="InterPro" id="IPR025110">
    <property type="entry name" value="AMP-bd_C"/>
</dbReference>
<organism evidence="6 7">
    <name type="scientific">Meira miltonrushii</name>
    <dbReference type="NCBI Taxonomy" id="1280837"/>
    <lineage>
        <taxon>Eukaryota</taxon>
        <taxon>Fungi</taxon>
        <taxon>Dikarya</taxon>
        <taxon>Basidiomycota</taxon>
        <taxon>Ustilaginomycotina</taxon>
        <taxon>Exobasidiomycetes</taxon>
        <taxon>Exobasidiales</taxon>
        <taxon>Brachybasidiaceae</taxon>
        <taxon>Meira</taxon>
    </lineage>
</organism>
<dbReference type="GO" id="GO:0016405">
    <property type="term" value="F:CoA-ligase activity"/>
    <property type="evidence" value="ECO:0007669"/>
    <property type="project" value="TreeGrafter"/>
</dbReference>
<dbReference type="Proteomes" id="UP000245771">
    <property type="component" value="Unassembled WGS sequence"/>
</dbReference>
<dbReference type="PANTHER" id="PTHR24096:SF149">
    <property type="entry name" value="AMP-BINDING DOMAIN-CONTAINING PROTEIN-RELATED"/>
    <property type="match status" value="1"/>
</dbReference>
<dbReference type="GeneID" id="37018383"/>
<comment type="similarity">
    <text evidence="1">Belongs to the ATP-dependent AMP-binding enzyme family.</text>
</comment>
<dbReference type="InterPro" id="IPR042099">
    <property type="entry name" value="ANL_N_sf"/>
</dbReference>
<keyword evidence="7" id="KW-1185">Reference proteome</keyword>
<dbReference type="OrthoDB" id="1898221at2759"/>
<evidence type="ECO:0000313" key="6">
    <source>
        <dbReference type="EMBL" id="PWN33587.1"/>
    </source>
</evidence>
<accession>A0A316V7L2</accession>
<proteinExistence type="inferred from homology"/>
<dbReference type="EMBL" id="KZ819604">
    <property type="protein sequence ID" value="PWN33587.1"/>
    <property type="molecule type" value="Genomic_DNA"/>
</dbReference>
<dbReference type="PANTHER" id="PTHR24096">
    <property type="entry name" value="LONG-CHAIN-FATTY-ACID--COA LIGASE"/>
    <property type="match status" value="1"/>
</dbReference>
<dbReference type="AlphaFoldDB" id="A0A316V7L2"/>
<sequence>MYEHLWGKHCATHQKQGAEERIALIDYTTGKKYTRKEARNIVIRLAATLLKTYNLKRGDHILISFPTSSTFALLTSACFRAGIIMAMANPAYTPEELRHACQVADAKLVLTATPLKESFIKAGVNESIIVDAVPSAENGKGKSTLWNNLVGSVEESEKILANAGCNKLDWNDPCGIFFSSGTTGLPKAVLISNRSLISLRTALTSIPGWKTTPEWNDGWPANMVIFLPAFHIAGLASLVLGLSEGGTVCFALSNPMDLPMVVKAIKEYRPRMQTFVPPLLLAITRFGLAGPDGFKGTYEFMFSAAAPLGKGLQEEAQKKLNVNIGQLWGMSETTGAVTASNPLKQAPGGSCGQIVSGMEMKFIDEEDRIVPHGQPGEILVRGPLNMICYHNNKKATDETFTDDGWLRTGDIGFMDDEGILYIVDRRKELIKYKAMQIAPAELEGILLTHPSVMDVGVVGVVGEDASIGEVPRAFVVLRPDQKDAKDAPSFDPKSGKACQPSNGKKAQEIQDFIASKVTNYKRLRGGVIFLDEIPKNPSGKILRRFLRDMSKADEKAKL</sequence>
<dbReference type="Pfam" id="PF00501">
    <property type="entry name" value="AMP-binding"/>
    <property type="match status" value="1"/>
</dbReference>
<dbReference type="InParanoid" id="A0A316V7L2"/>
<dbReference type="InterPro" id="IPR000873">
    <property type="entry name" value="AMP-dep_synth/lig_dom"/>
</dbReference>
<keyword evidence="2" id="KW-0436">Ligase</keyword>
<dbReference type="Gene3D" id="3.30.300.30">
    <property type="match status" value="1"/>
</dbReference>
<gene>
    <name evidence="6" type="ORF">FA14DRAFT_123785</name>
</gene>